<evidence type="ECO:0000313" key="3">
    <source>
        <dbReference type="Proteomes" id="UP000054549"/>
    </source>
</evidence>
<keyword evidence="3" id="KW-1185">Reference proteome</keyword>
<proteinExistence type="predicted"/>
<dbReference type="HOGENOM" id="CLU_2721696_0_0_1"/>
<organism evidence="2 3">
    <name type="scientific">Amanita muscaria (strain Koide BX008)</name>
    <dbReference type="NCBI Taxonomy" id="946122"/>
    <lineage>
        <taxon>Eukaryota</taxon>
        <taxon>Fungi</taxon>
        <taxon>Dikarya</taxon>
        <taxon>Basidiomycota</taxon>
        <taxon>Agaricomycotina</taxon>
        <taxon>Agaricomycetes</taxon>
        <taxon>Agaricomycetidae</taxon>
        <taxon>Agaricales</taxon>
        <taxon>Pluteineae</taxon>
        <taxon>Amanitaceae</taxon>
        <taxon>Amanita</taxon>
    </lineage>
</organism>
<gene>
    <name evidence="2" type="ORF">M378DRAFT_162907</name>
</gene>
<evidence type="ECO:0000256" key="1">
    <source>
        <dbReference type="SAM" id="MobiDB-lite"/>
    </source>
</evidence>
<sequence>MAFQYSTGLVGEAMPWIPTPIYAANIDRTFVRDHSQTGANAANLERTSALSQRSDGVSGAIDQSWTCKNSIR</sequence>
<feature type="region of interest" description="Disordered" evidence="1">
    <location>
        <begin position="41"/>
        <end position="60"/>
    </location>
</feature>
<dbReference type="EMBL" id="KN818247">
    <property type="protein sequence ID" value="KIL64759.1"/>
    <property type="molecule type" value="Genomic_DNA"/>
</dbReference>
<protein>
    <submittedName>
        <fullName evidence="2">Uncharacterized protein</fullName>
    </submittedName>
</protein>
<dbReference type="Proteomes" id="UP000054549">
    <property type="component" value="Unassembled WGS sequence"/>
</dbReference>
<name>A0A0C2TD67_AMAMK</name>
<reference evidence="2 3" key="1">
    <citation type="submission" date="2014-04" db="EMBL/GenBank/DDBJ databases">
        <title>Evolutionary Origins and Diversification of the Mycorrhizal Mutualists.</title>
        <authorList>
            <consortium name="DOE Joint Genome Institute"/>
            <consortium name="Mycorrhizal Genomics Consortium"/>
            <person name="Kohler A."/>
            <person name="Kuo A."/>
            <person name="Nagy L.G."/>
            <person name="Floudas D."/>
            <person name="Copeland A."/>
            <person name="Barry K.W."/>
            <person name="Cichocki N."/>
            <person name="Veneault-Fourrey C."/>
            <person name="LaButti K."/>
            <person name="Lindquist E.A."/>
            <person name="Lipzen A."/>
            <person name="Lundell T."/>
            <person name="Morin E."/>
            <person name="Murat C."/>
            <person name="Riley R."/>
            <person name="Ohm R."/>
            <person name="Sun H."/>
            <person name="Tunlid A."/>
            <person name="Henrissat B."/>
            <person name="Grigoriev I.V."/>
            <person name="Hibbett D.S."/>
            <person name="Martin F."/>
        </authorList>
    </citation>
    <scope>NUCLEOTIDE SEQUENCE [LARGE SCALE GENOMIC DNA]</scope>
    <source>
        <strain evidence="2 3">Koide BX008</strain>
    </source>
</reference>
<dbReference type="AlphaFoldDB" id="A0A0C2TD67"/>
<evidence type="ECO:0000313" key="2">
    <source>
        <dbReference type="EMBL" id="KIL64759.1"/>
    </source>
</evidence>
<dbReference type="InParanoid" id="A0A0C2TD67"/>
<accession>A0A0C2TD67</accession>